<feature type="compositionally biased region" description="Gly residues" evidence="1">
    <location>
        <begin position="163"/>
        <end position="184"/>
    </location>
</feature>
<gene>
    <name evidence="3" type="ORF">AQI70_12790</name>
</gene>
<evidence type="ECO:0000256" key="2">
    <source>
        <dbReference type="SAM" id="Phobius"/>
    </source>
</evidence>
<name>A0A124H4I9_9ACTN</name>
<feature type="compositionally biased region" description="Gly residues" evidence="1">
    <location>
        <begin position="146"/>
        <end position="157"/>
    </location>
</feature>
<feature type="region of interest" description="Disordered" evidence="1">
    <location>
        <begin position="118"/>
        <end position="188"/>
    </location>
</feature>
<dbReference type="AlphaFoldDB" id="A0A124H4I9"/>
<dbReference type="RefSeq" id="WP_062147828.1">
    <property type="nucleotide sequence ID" value="NZ_KQ947986.1"/>
</dbReference>
<proteinExistence type="predicted"/>
<feature type="compositionally biased region" description="Basic and acidic residues" evidence="1">
    <location>
        <begin position="118"/>
        <end position="128"/>
    </location>
</feature>
<dbReference type="Proteomes" id="UP000054024">
    <property type="component" value="Unassembled WGS sequence"/>
</dbReference>
<evidence type="ECO:0000313" key="3">
    <source>
        <dbReference type="EMBL" id="KUM78350.1"/>
    </source>
</evidence>
<accession>A0A124H4I9</accession>
<evidence type="ECO:0000313" key="4">
    <source>
        <dbReference type="Proteomes" id="UP000054024"/>
    </source>
</evidence>
<keyword evidence="4" id="KW-1185">Reference proteome</keyword>
<protein>
    <submittedName>
        <fullName evidence="3">Uncharacterized protein</fullName>
    </submittedName>
</protein>
<dbReference type="SUPFAM" id="SSF49319">
    <property type="entry name" value="Actinoxanthin-like"/>
    <property type="match status" value="1"/>
</dbReference>
<dbReference type="STRING" id="146536.AQI70_12790"/>
<evidence type="ECO:0000256" key="1">
    <source>
        <dbReference type="SAM" id="MobiDB-lite"/>
    </source>
</evidence>
<feature type="transmembrane region" description="Helical" evidence="2">
    <location>
        <begin position="196"/>
        <end position="217"/>
    </location>
</feature>
<dbReference type="EMBL" id="LMWJ01000007">
    <property type="protein sequence ID" value="KUM78350.1"/>
    <property type="molecule type" value="Genomic_DNA"/>
</dbReference>
<reference evidence="3 4" key="1">
    <citation type="submission" date="2015-10" db="EMBL/GenBank/DDBJ databases">
        <title>Draft genome sequence of Streptomyces curacoi DSM 40107, type strain for the species Streptomyces curacoi.</title>
        <authorList>
            <person name="Ruckert C."/>
            <person name="Winkler A."/>
            <person name="Kalinowski J."/>
            <person name="Kampfer P."/>
            <person name="Glaeser S."/>
        </authorList>
    </citation>
    <scope>NUCLEOTIDE SEQUENCE [LARGE SCALE GENOMIC DNA]</scope>
    <source>
        <strain evidence="3 4">DSM 40107</strain>
    </source>
</reference>
<sequence length="224" mass="21700">MNPVQKLTVSVSASASLDPDGETLRVTGSGYDAAKAVHVALCKDNGDNRVPSPCMGGADENGTGSSSQWIVPEGDEYAGDLAVHWGAGGTFDVRIDAKAKDSGLDCTKVACSVVTRVDHRNPGDRSQDVKVPVGFVGQDPVDTDDGTGGTGGTGGSGTSPTGGATGGSGGTDTAAGTGGSGGTGTSTAGGSLASTGVTVLSVAAIAAALPAAGWAAYRRGRTVG</sequence>
<organism evidence="3 4">
    <name type="scientific">Streptomyces curacoi</name>
    <dbReference type="NCBI Taxonomy" id="146536"/>
    <lineage>
        <taxon>Bacteria</taxon>
        <taxon>Bacillati</taxon>
        <taxon>Actinomycetota</taxon>
        <taxon>Actinomycetes</taxon>
        <taxon>Kitasatosporales</taxon>
        <taxon>Streptomycetaceae</taxon>
        <taxon>Streptomyces</taxon>
    </lineage>
</organism>
<dbReference type="InterPro" id="IPR027273">
    <property type="entry name" value="Neocarzinostatin-like"/>
</dbReference>
<keyword evidence="2" id="KW-0472">Membrane</keyword>
<keyword evidence="2" id="KW-0812">Transmembrane</keyword>
<comment type="caution">
    <text evidence="3">The sequence shown here is derived from an EMBL/GenBank/DDBJ whole genome shotgun (WGS) entry which is preliminary data.</text>
</comment>
<keyword evidence="2" id="KW-1133">Transmembrane helix</keyword>
<dbReference type="Gene3D" id="2.60.40.230">
    <property type="entry name" value="Neocarzinostatin-like"/>
    <property type="match status" value="1"/>
</dbReference>